<evidence type="ECO:0000256" key="1">
    <source>
        <dbReference type="SAM" id="SignalP"/>
    </source>
</evidence>
<evidence type="ECO:0000259" key="2">
    <source>
        <dbReference type="Pfam" id="PF16561"/>
    </source>
</evidence>
<dbReference type="CDD" id="cd02859">
    <property type="entry name" value="E_set_AMPKbeta_like_N"/>
    <property type="match status" value="1"/>
</dbReference>
<protein>
    <recommendedName>
        <fullName evidence="2">AMP-activated protein kinase glycogen-binding domain-containing protein</fullName>
    </recommendedName>
</protein>
<reference evidence="3 4" key="1">
    <citation type="submission" date="2020-08" db="EMBL/GenBank/DDBJ databases">
        <title>Plant Genome Project.</title>
        <authorList>
            <person name="Zhang R.-G."/>
        </authorList>
    </citation>
    <scope>NUCLEOTIDE SEQUENCE [LARGE SCALE GENOMIC DNA]</scope>
    <source>
        <tissue evidence="3">Rhizome</tissue>
    </source>
</reference>
<dbReference type="AlphaFoldDB" id="A0A8J5I1E8"/>
<dbReference type="InterPro" id="IPR032640">
    <property type="entry name" value="AMPK1_CBM"/>
</dbReference>
<proteinExistence type="predicted"/>
<dbReference type="SUPFAM" id="SSF81296">
    <property type="entry name" value="E set domains"/>
    <property type="match status" value="1"/>
</dbReference>
<accession>A0A8J5I1E8</accession>
<dbReference type="PANTHER" id="PTHR47434:SF1">
    <property type="entry name" value="PROTEIN PTST HOMOLOG 2, CHLOROPLASTIC"/>
    <property type="match status" value="1"/>
</dbReference>
<comment type="caution">
    <text evidence="3">The sequence shown here is derived from an EMBL/GenBank/DDBJ whole genome shotgun (WGS) entry which is preliminary data.</text>
</comment>
<feature type="signal peptide" evidence="1">
    <location>
        <begin position="1"/>
        <end position="18"/>
    </location>
</feature>
<keyword evidence="4" id="KW-1185">Reference proteome</keyword>
<keyword evidence="1" id="KW-0732">Signal</keyword>
<feature type="chain" id="PRO_5035162659" description="AMP-activated protein kinase glycogen-binding domain-containing protein" evidence="1">
    <location>
        <begin position="19"/>
        <end position="472"/>
    </location>
</feature>
<dbReference type="EMBL" id="JACMSC010000001">
    <property type="protein sequence ID" value="KAG6538947.1"/>
    <property type="molecule type" value="Genomic_DNA"/>
</dbReference>
<sequence>MLLHRMSFLASSIPSVFFVLSSASLRRSRPKGSPSLLLHSPFSSSSLPSSWRYLDFLPPNPFGSKVPFLWLSDTLRWSKRCTTGDENGASGVMRRRVELEAQIYEFMRKAGNLDAFPTREELIAAGRSDLVEAISFHGGWLAFGWRHSEYVPIEVQEVIFDGSWENDAVGDSVLESEEELSVSSSSGRLTEIESAATGGGIEGMLRRLETLRILSLADFKEIGRASSRDDKHVLDRAGHMVPSDSVNNKALDCNVLDKDTKNQEYKHSQNSAEMSKLKIDSEFGNSEIGVRFKQLESDLASTLKLLRSRINVSFQEGQQSSMDEMHKLSDALEYQETDIINARDKLRSIRARMAVLEGKMTLEIMYLIESKKLVGEKQKKLDSAQITLSLLRSVCIIWSNSASEVLLVGSFDGWTNQRRMESSSSGIFSLYLKLYPGSYEIKFIVDGVWKVDPLRPITRNDDGNENNLLIIT</sequence>
<gene>
    <name evidence="3" type="ORF">ZIOFF_004099</name>
</gene>
<dbReference type="Gene3D" id="2.60.40.10">
    <property type="entry name" value="Immunoglobulins"/>
    <property type="match status" value="1"/>
</dbReference>
<organism evidence="3 4">
    <name type="scientific">Zingiber officinale</name>
    <name type="common">Ginger</name>
    <name type="synonym">Amomum zingiber</name>
    <dbReference type="NCBI Taxonomy" id="94328"/>
    <lineage>
        <taxon>Eukaryota</taxon>
        <taxon>Viridiplantae</taxon>
        <taxon>Streptophyta</taxon>
        <taxon>Embryophyta</taxon>
        <taxon>Tracheophyta</taxon>
        <taxon>Spermatophyta</taxon>
        <taxon>Magnoliopsida</taxon>
        <taxon>Liliopsida</taxon>
        <taxon>Zingiberales</taxon>
        <taxon>Zingiberaceae</taxon>
        <taxon>Zingiber</taxon>
    </lineage>
</organism>
<name>A0A8J5I1E8_ZINOF</name>
<dbReference type="PANTHER" id="PTHR47434">
    <property type="entry name" value="PROTEIN PTST HOMOLOG 3, CHLOROPLASTIC"/>
    <property type="match status" value="1"/>
</dbReference>
<dbReference type="Proteomes" id="UP000734854">
    <property type="component" value="Unassembled WGS sequence"/>
</dbReference>
<evidence type="ECO:0000313" key="4">
    <source>
        <dbReference type="Proteomes" id="UP000734854"/>
    </source>
</evidence>
<dbReference type="Pfam" id="PF16561">
    <property type="entry name" value="AMPK1_CBM"/>
    <property type="match status" value="1"/>
</dbReference>
<evidence type="ECO:0000313" key="3">
    <source>
        <dbReference type="EMBL" id="KAG6538947.1"/>
    </source>
</evidence>
<dbReference type="InterPro" id="IPR014756">
    <property type="entry name" value="Ig_E-set"/>
</dbReference>
<dbReference type="InterPro" id="IPR013783">
    <property type="entry name" value="Ig-like_fold"/>
</dbReference>
<feature type="domain" description="AMP-activated protein kinase glycogen-binding" evidence="2">
    <location>
        <begin position="394"/>
        <end position="471"/>
    </location>
</feature>
<dbReference type="GO" id="GO:0009507">
    <property type="term" value="C:chloroplast"/>
    <property type="evidence" value="ECO:0007669"/>
    <property type="project" value="UniProtKB-ARBA"/>
</dbReference>